<dbReference type="Proteomes" id="UP000075881">
    <property type="component" value="Unassembled WGS sequence"/>
</dbReference>
<keyword evidence="3" id="KW-1185">Reference proteome</keyword>
<feature type="compositionally biased region" description="Polar residues" evidence="1">
    <location>
        <begin position="1"/>
        <end position="14"/>
    </location>
</feature>
<feature type="compositionally biased region" description="Basic and acidic residues" evidence="1">
    <location>
        <begin position="15"/>
        <end position="24"/>
    </location>
</feature>
<proteinExistence type="predicted"/>
<feature type="region of interest" description="Disordered" evidence="1">
    <location>
        <begin position="412"/>
        <end position="443"/>
    </location>
</feature>
<evidence type="ECO:0000313" key="3">
    <source>
        <dbReference type="Proteomes" id="UP000075881"/>
    </source>
</evidence>
<feature type="region of interest" description="Disordered" evidence="1">
    <location>
        <begin position="147"/>
        <end position="189"/>
    </location>
</feature>
<reference evidence="3" key="1">
    <citation type="submission" date="2013-03" db="EMBL/GenBank/DDBJ databases">
        <title>The Genome Sequence of Anopheles christyi ACHKN1017.</title>
        <authorList>
            <consortium name="The Broad Institute Genomics Platform"/>
            <person name="Neafsey D.E."/>
            <person name="Besansky N."/>
            <person name="Walker B."/>
            <person name="Young S.K."/>
            <person name="Zeng Q."/>
            <person name="Gargeya S."/>
            <person name="Fitzgerald M."/>
            <person name="Haas B."/>
            <person name="Abouelleil A."/>
            <person name="Allen A.W."/>
            <person name="Alvarado L."/>
            <person name="Arachchi H.M."/>
            <person name="Berlin A.M."/>
            <person name="Chapman S.B."/>
            <person name="Gainer-Dewar J."/>
            <person name="Goldberg J."/>
            <person name="Griggs A."/>
            <person name="Gujja S."/>
            <person name="Hansen M."/>
            <person name="Howarth C."/>
            <person name="Imamovic A."/>
            <person name="Ireland A."/>
            <person name="Larimer J."/>
            <person name="McCowan C."/>
            <person name="Murphy C."/>
            <person name="Pearson M."/>
            <person name="Poon T.W."/>
            <person name="Priest M."/>
            <person name="Roberts A."/>
            <person name="Saif S."/>
            <person name="Shea T."/>
            <person name="Sisk P."/>
            <person name="Sykes S."/>
            <person name="Wortman J."/>
            <person name="Nusbaum C."/>
            <person name="Birren B."/>
        </authorList>
    </citation>
    <scope>NUCLEOTIDE SEQUENCE [LARGE SCALE GENOMIC DNA]</scope>
    <source>
        <strain evidence="3">ACHKN1017</strain>
    </source>
</reference>
<feature type="compositionally biased region" description="Polar residues" evidence="1">
    <location>
        <begin position="429"/>
        <end position="443"/>
    </location>
</feature>
<feature type="region of interest" description="Disordered" evidence="1">
    <location>
        <begin position="358"/>
        <end position="384"/>
    </location>
</feature>
<name>A0A182K5H3_9DIPT</name>
<protein>
    <submittedName>
        <fullName evidence="2">Uncharacterized protein</fullName>
    </submittedName>
</protein>
<accession>A0A182K5H3</accession>
<feature type="compositionally biased region" description="Basic and acidic residues" evidence="1">
    <location>
        <begin position="493"/>
        <end position="510"/>
    </location>
</feature>
<feature type="compositionally biased region" description="Pro residues" evidence="1">
    <location>
        <begin position="363"/>
        <end position="373"/>
    </location>
</feature>
<organism evidence="2 3">
    <name type="scientific">Anopheles christyi</name>
    <dbReference type="NCBI Taxonomy" id="43041"/>
    <lineage>
        <taxon>Eukaryota</taxon>
        <taxon>Metazoa</taxon>
        <taxon>Ecdysozoa</taxon>
        <taxon>Arthropoda</taxon>
        <taxon>Hexapoda</taxon>
        <taxon>Insecta</taxon>
        <taxon>Pterygota</taxon>
        <taxon>Neoptera</taxon>
        <taxon>Endopterygota</taxon>
        <taxon>Diptera</taxon>
        <taxon>Nematocera</taxon>
        <taxon>Culicoidea</taxon>
        <taxon>Culicidae</taxon>
        <taxon>Anophelinae</taxon>
        <taxon>Anopheles</taxon>
    </lineage>
</organism>
<sequence>MRSAFSISSRNQRQQQKDNGDEGRQSGFYESLEELNYALKTLIISDSYQVQRNNRNAPTAGTTGNGIVPMADGSISQSGTMECKDQFGAALENQQQHGGMRGGANLAATNHLQQQQTQQLEQDIVEEDDDLIKQRKLSDWYYIKTAPSKKPSSPFERRRANGSRVSNEAARRAGRFAPTLTPRASNPDLAGDERLLTKVCADSKHALQGIIAPARTVIPGELGERKFPSPVPRPRRLPPTLPIDAQQHSWEQDGRWRQQYPGAVTKSASSSSVNIALRGHLHSLGATARGPAARLHSNSDLQQAGTRKAIAPALLQDDSLGSLDDSSSLVALGGSLAFESSDDRERFSPYFRRRNPQQLVPQWFPPPPPPPYHYPHQHQYDHRAQREQRNIYENFPASANQHASMAAHMNNGEAEASEASMPTARPRTTHSTGSTVNAQLTSRPAPTLYGIEENEVFQYKVPLASGSSSDKRPLPRPPVDSDSDDTTSQGQRVHAEKKSSLTRVSTREHSTFIPQTARR</sequence>
<reference evidence="2" key="2">
    <citation type="submission" date="2020-05" db="UniProtKB">
        <authorList>
            <consortium name="EnsemblMetazoa"/>
        </authorList>
    </citation>
    <scope>IDENTIFICATION</scope>
    <source>
        <strain evidence="2">ACHKN1017</strain>
    </source>
</reference>
<dbReference type="VEuPathDB" id="VectorBase:ACHR006008"/>
<evidence type="ECO:0000313" key="2">
    <source>
        <dbReference type="EnsemblMetazoa" id="ACHR006008-PA"/>
    </source>
</evidence>
<dbReference type="EnsemblMetazoa" id="ACHR006008-RA">
    <property type="protein sequence ID" value="ACHR006008-PA"/>
    <property type="gene ID" value="ACHR006008"/>
</dbReference>
<evidence type="ECO:0000256" key="1">
    <source>
        <dbReference type="SAM" id="MobiDB-lite"/>
    </source>
</evidence>
<feature type="region of interest" description="Disordered" evidence="1">
    <location>
        <begin position="1"/>
        <end position="26"/>
    </location>
</feature>
<feature type="region of interest" description="Disordered" evidence="1">
    <location>
        <begin position="462"/>
        <end position="519"/>
    </location>
</feature>
<dbReference type="AlphaFoldDB" id="A0A182K5H3"/>